<gene>
    <name evidence="2" type="ORF">GN244_ATG11133</name>
</gene>
<evidence type="ECO:0000313" key="3">
    <source>
        <dbReference type="Proteomes" id="UP000602510"/>
    </source>
</evidence>
<dbReference type="Proteomes" id="UP000602510">
    <property type="component" value="Unassembled WGS sequence"/>
</dbReference>
<sequence length="206" mass="22752">MNFSVPQIVSGSKKEPNPTKTWNTVPASVFALVSRKRAHSSMAMKETAGTGAISLFDYYNGGDGDLFANGSDSDDGLMKEGGLICLSATYVDLNTREEYHARQRLLWGGHVYRLRRDLHRTAFRSPGSSTSGRPLSRWRYVLSESRCCPYFGGSSAALHVALLQGSPDWTSEMWLTSVRLRSIAAYTKGFRQFLNAGISILSFLPV</sequence>
<accession>A0A833S8K9</accession>
<evidence type="ECO:0000313" key="2">
    <source>
        <dbReference type="EMBL" id="KAF4036796.1"/>
    </source>
</evidence>
<comment type="caution">
    <text evidence="2">The sequence shown here is derived from an EMBL/GenBank/DDBJ whole genome shotgun (WGS) entry which is preliminary data.</text>
</comment>
<proteinExistence type="predicted"/>
<reference evidence="2" key="1">
    <citation type="submission" date="2020-04" db="EMBL/GenBank/DDBJ databases">
        <title>Hybrid Assembly of Korean Phytophthora infestans isolates.</title>
        <authorList>
            <person name="Prokchorchik M."/>
            <person name="Lee Y."/>
            <person name="Seo J."/>
            <person name="Cho J.-H."/>
            <person name="Park Y.-E."/>
            <person name="Jang D.-C."/>
            <person name="Im J.-S."/>
            <person name="Choi J.-G."/>
            <person name="Park H.-J."/>
            <person name="Lee G.-B."/>
            <person name="Lee Y.-G."/>
            <person name="Hong S.-Y."/>
            <person name="Cho K."/>
            <person name="Sohn K.H."/>
        </authorList>
    </citation>
    <scope>NUCLEOTIDE SEQUENCE</scope>
    <source>
        <strain evidence="2">KR_1_A1</strain>
    </source>
</reference>
<protein>
    <submittedName>
        <fullName evidence="2">Uncharacterized protein</fullName>
    </submittedName>
</protein>
<feature type="region of interest" description="Disordered" evidence="1">
    <location>
        <begin position="1"/>
        <end position="20"/>
    </location>
</feature>
<dbReference type="EMBL" id="WSZM01000261">
    <property type="protein sequence ID" value="KAF4036796.1"/>
    <property type="molecule type" value="Genomic_DNA"/>
</dbReference>
<dbReference type="AlphaFoldDB" id="A0A833S8K9"/>
<keyword evidence="3" id="KW-1185">Reference proteome</keyword>
<feature type="compositionally biased region" description="Polar residues" evidence="1">
    <location>
        <begin position="1"/>
        <end position="10"/>
    </location>
</feature>
<name>A0A833S8K9_PHYIN</name>
<organism evidence="2 3">
    <name type="scientific">Phytophthora infestans</name>
    <name type="common">Potato late blight agent</name>
    <name type="synonym">Botrytis infestans</name>
    <dbReference type="NCBI Taxonomy" id="4787"/>
    <lineage>
        <taxon>Eukaryota</taxon>
        <taxon>Sar</taxon>
        <taxon>Stramenopiles</taxon>
        <taxon>Oomycota</taxon>
        <taxon>Peronosporomycetes</taxon>
        <taxon>Peronosporales</taxon>
        <taxon>Peronosporaceae</taxon>
        <taxon>Phytophthora</taxon>
    </lineage>
</organism>
<evidence type="ECO:0000256" key="1">
    <source>
        <dbReference type="SAM" id="MobiDB-lite"/>
    </source>
</evidence>